<dbReference type="EMBL" id="BAABKM010000002">
    <property type="protein sequence ID" value="GAA4701748.1"/>
    <property type="molecule type" value="Genomic_DNA"/>
</dbReference>
<comment type="caution">
    <text evidence="2">The sequence shown here is derived from an EMBL/GenBank/DDBJ whole genome shotgun (WGS) entry which is preliminary data.</text>
</comment>
<sequence length="415" mass="44816">MSERHTAVVIGAGHAGLAASHFLAESAIDHVVLERGEVANSWQHERWDSLRLLTPNWLSRLPGHPYAGTDPDGYLSATEVVELIRDFATATEAPVRTGVMVTSVRRTADGYDVVTDSGTIAARSVVLATGACNRPSVPTLADGVPGTVQQVTPFDYRSPDDLPDGGVLVVGASATGVQLAAEIQRAGRPVTLSVGEHTRLPRTHRGRDVLWWMDASGVWDQRYDELDDLTRARRLPSPQLVGTPERATLDLNALTDLGVDLVGRWSALRDGTALFSGGLRNVFALADLKQQRLLDGFDAWAVESGTEAGDLAERPEPTRAPATSRLKLDLASGEIASVVWATGYRPDYSWLDVPVVDEKGQLRHDGGVVDSPGLYALGLPVLRRRKSTFIHGIEDDAREVVDHLTTWLGRPPTSG</sequence>
<gene>
    <name evidence="2" type="ORF">GCM10023349_18570</name>
</gene>
<proteinExistence type="predicted"/>
<organism evidence="2 3">
    <name type="scientific">Nocardioides conyzicola</name>
    <dbReference type="NCBI Taxonomy" id="1651781"/>
    <lineage>
        <taxon>Bacteria</taxon>
        <taxon>Bacillati</taxon>
        <taxon>Actinomycetota</taxon>
        <taxon>Actinomycetes</taxon>
        <taxon>Propionibacteriales</taxon>
        <taxon>Nocardioidaceae</taxon>
        <taxon>Nocardioides</taxon>
    </lineage>
</organism>
<dbReference type="Gene3D" id="3.50.50.60">
    <property type="entry name" value="FAD/NAD(P)-binding domain"/>
    <property type="match status" value="2"/>
</dbReference>
<name>A0ABP8XAD9_9ACTN</name>
<evidence type="ECO:0000313" key="3">
    <source>
        <dbReference type="Proteomes" id="UP001499974"/>
    </source>
</evidence>
<protein>
    <submittedName>
        <fullName evidence="2">NAD(P)/FAD-dependent oxidoreductase</fullName>
    </submittedName>
</protein>
<dbReference type="PANTHER" id="PTHR43539">
    <property type="entry name" value="FLAVIN-BINDING MONOOXYGENASE-LIKE PROTEIN (AFU_ORTHOLOGUE AFUA_4G09220)"/>
    <property type="match status" value="1"/>
</dbReference>
<dbReference type="PRINTS" id="PR00411">
    <property type="entry name" value="PNDRDTASEI"/>
</dbReference>
<dbReference type="RefSeq" id="WP_345520966.1">
    <property type="nucleotide sequence ID" value="NZ_BAABKM010000002.1"/>
</dbReference>
<evidence type="ECO:0000313" key="2">
    <source>
        <dbReference type="EMBL" id="GAA4701748.1"/>
    </source>
</evidence>
<dbReference type="InterPro" id="IPR050982">
    <property type="entry name" value="Auxin_biosynth/cation_transpt"/>
</dbReference>
<dbReference type="SUPFAM" id="SSF51905">
    <property type="entry name" value="FAD/NAD(P)-binding domain"/>
    <property type="match status" value="2"/>
</dbReference>
<evidence type="ECO:0000256" key="1">
    <source>
        <dbReference type="ARBA" id="ARBA00023002"/>
    </source>
</evidence>
<dbReference type="PANTHER" id="PTHR43539:SF78">
    <property type="entry name" value="FLAVIN-CONTAINING MONOOXYGENASE"/>
    <property type="match status" value="1"/>
</dbReference>
<dbReference type="PRINTS" id="PR00368">
    <property type="entry name" value="FADPNR"/>
</dbReference>
<dbReference type="Proteomes" id="UP001499974">
    <property type="component" value="Unassembled WGS sequence"/>
</dbReference>
<dbReference type="Pfam" id="PF13738">
    <property type="entry name" value="Pyr_redox_3"/>
    <property type="match status" value="1"/>
</dbReference>
<accession>A0ABP8XAD9</accession>
<reference evidence="3" key="1">
    <citation type="journal article" date="2019" name="Int. J. Syst. Evol. Microbiol.">
        <title>The Global Catalogue of Microorganisms (GCM) 10K type strain sequencing project: providing services to taxonomists for standard genome sequencing and annotation.</title>
        <authorList>
            <consortium name="The Broad Institute Genomics Platform"/>
            <consortium name="The Broad Institute Genome Sequencing Center for Infectious Disease"/>
            <person name="Wu L."/>
            <person name="Ma J."/>
        </authorList>
    </citation>
    <scope>NUCLEOTIDE SEQUENCE [LARGE SCALE GENOMIC DNA]</scope>
    <source>
        <strain evidence="3">JCM 18531</strain>
    </source>
</reference>
<keyword evidence="3" id="KW-1185">Reference proteome</keyword>
<keyword evidence="1" id="KW-0560">Oxidoreductase</keyword>
<dbReference type="InterPro" id="IPR036188">
    <property type="entry name" value="FAD/NAD-bd_sf"/>
</dbReference>